<comment type="caution">
    <text evidence="2">The sequence shown here is derived from an EMBL/GenBank/DDBJ whole genome shotgun (WGS) entry which is preliminary data.</text>
</comment>
<evidence type="ECO:0000313" key="3">
    <source>
        <dbReference type="Proteomes" id="UP000295087"/>
    </source>
</evidence>
<evidence type="ECO:0000313" key="2">
    <source>
        <dbReference type="EMBL" id="TDP38069.1"/>
    </source>
</evidence>
<dbReference type="Proteomes" id="UP000295087">
    <property type="component" value="Unassembled WGS sequence"/>
</dbReference>
<gene>
    <name evidence="2" type="ORF">DFR75_104422</name>
</gene>
<dbReference type="AlphaFoldDB" id="A0A4R6PMP0"/>
<keyword evidence="3" id="KW-1185">Reference proteome</keyword>
<proteinExistence type="predicted"/>
<name>A0A4R6PMP0_NOCIG</name>
<organism evidence="2 3">
    <name type="scientific">Nocardia ignorata</name>
    <dbReference type="NCBI Taxonomy" id="145285"/>
    <lineage>
        <taxon>Bacteria</taxon>
        <taxon>Bacillati</taxon>
        <taxon>Actinomycetota</taxon>
        <taxon>Actinomycetes</taxon>
        <taxon>Mycobacteriales</taxon>
        <taxon>Nocardiaceae</taxon>
        <taxon>Nocardia</taxon>
    </lineage>
</organism>
<accession>A0A4R6PMP0</accession>
<sequence length="40" mass="4268">MTLSGEQLQQVTRETAGALAHVGHGRPFTPHLDVDPGKKS</sequence>
<reference evidence="2 3" key="1">
    <citation type="submission" date="2019-03" db="EMBL/GenBank/DDBJ databases">
        <title>Genomic Encyclopedia of Type Strains, Phase IV (KMG-IV): sequencing the most valuable type-strain genomes for metagenomic binning, comparative biology and taxonomic classification.</title>
        <authorList>
            <person name="Goeker M."/>
        </authorList>
    </citation>
    <scope>NUCLEOTIDE SEQUENCE [LARGE SCALE GENOMIC DNA]</scope>
    <source>
        <strain evidence="2 3">DSM 44496</strain>
    </source>
</reference>
<dbReference type="RefSeq" id="WP_255284011.1">
    <property type="nucleotide sequence ID" value="NZ_SNXK01000004.1"/>
</dbReference>
<dbReference type="EMBL" id="SNXK01000004">
    <property type="protein sequence ID" value="TDP38069.1"/>
    <property type="molecule type" value="Genomic_DNA"/>
</dbReference>
<feature type="region of interest" description="Disordered" evidence="1">
    <location>
        <begin position="19"/>
        <end position="40"/>
    </location>
</feature>
<evidence type="ECO:0000256" key="1">
    <source>
        <dbReference type="SAM" id="MobiDB-lite"/>
    </source>
</evidence>
<protein>
    <submittedName>
        <fullName evidence="2">Uncharacterized protein</fullName>
    </submittedName>
</protein>